<keyword evidence="1" id="KW-0812">Transmembrane</keyword>
<gene>
    <name evidence="2" type="ORF">JTE90_014023</name>
</gene>
<evidence type="ECO:0000313" key="2">
    <source>
        <dbReference type="EMBL" id="KAG8181781.1"/>
    </source>
</evidence>
<protein>
    <recommendedName>
        <fullName evidence="4">Gustatory receptor</fullName>
    </recommendedName>
</protein>
<dbReference type="AlphaFoldDB" id="A0AAV6UDQ1"/>
<accession>A0AAV6UDQ1</accession>
<dbReference type="Proteomes" id="UP000827092">
    <property type="component" value="Unassembled WGS sequence"/>
</dbReference>
<feature type="transmembrane region" description="Helical" evidence="1">
    <location>
        <begin position="63"/>
        <end position="83"/>
    </location>
</feature>
<name>A0AAV6UDQ1_9ARAC</name>
<keyword evidence="1" id="KW-0472">Membrane</keyword>
<sequence>MRQISWIIRLFYSVGIILPTDDESTFRRVLSKTVDWIYVLFTAYLIGTDFYLVFVLEKRKVPLGFVISAFCGDFCNIAIRLVYMTRRSFIVPMLQKIQFAHQKLENKSNRGRRMWILVLVVCASWIYPCAMFAMFVRVLMTEKGPEVLQTGFFFMKYINQETVMALLVLIQFFMLQQMYVAPGYFIGLCCYSYATLKLIIRRSERNLMKKNQLCTFERYYFNITRHIVDCAISVEKALSRQLAILFNYLVAFIFIMMTLFLKDGSRIISSGLWLPNLSILFLALLAFYSLSIQASDIHTSALRMRKLVYNFCSKMDSPNNIDSNRIRFLLLVDSDAFPDKVVMSGWGMFVLNRNFILQTTGAIITYGAVILQIEKK</sequence>
<feature type="transmembrane region" description="Helical" evidence="1">
    <location>
        <begin position="273"/>
        <end position="295"/>
    </location>
</feature>
<feature type="transmembrane region" description="Helical" evidence="1">
    <location>
        <begin position="242"/>
        <end position="261"/>
    </location>
</feature>
<dbReference type="EMBL" id="JAFNEN010000496">
    <property type="protein sequence ID" value="KAG8181781.1"/>
    <property type="molecule type" value="Genomic_DNA"/>
</dbReference>
<reference evidence="2 3" key="1">
    <citation type="journal article" date="2022" name="Nat. Ecol. Evol.">
        <title>A masculinizing supergene underlies an exaggerated male reproductive morph in a spider.</title>
        <authorList>
            <person name="Hendrickx F."/>
            <person name="De Corte Z."/>
            <person name="Sonet G."/>
            <person name="Van Belleghem S.M."/>
            <person name="Kostlbacher S."/>
            <person name="Vangestel C."/>
        </authorList>
    </citation>
    <scope>NUCLEOTIDE SEQUENCE [LARGE SCALE GENOMIC DNA]</scope>
    <source>
        <strain evidence="2">W744_W776</strain>
    </source>
</reference>
<feature type="transmembrane region" description="Helical" evidence="1">
    <location>
        <begin position="36"/>
        <end position="56"/>
    </location>
</feature>
<evidence type="ECO:0000256" key="1">
    <source>
        <dbReference type="SAM" id="Phobius"/>
    </source>
</evidence>
<evidence type="ECO:0008006" key="4">
    <source>
        <dbReference type="Google" id="ProtNLM"/>
    </source>
</evidence>
<comment type="caution">
    <text evidence="2">The sequence shown here is derived from an EMBL/GenBank/DDBJ whole genome shotgun (WGS) entry which is preliminary data.</text>
</comment>
<evidence type="ECO:0000313" key="3">
    <source>
        <dbReference type="Proteomes" id="UP000827092"/>
    </source>
</evidence>
<feature type="transmembrane region" description="Helical" evidence="1">
    <location>
        <begin position="181"/>
        <end position="200"/>
    </location>
</feature>
<feature type="transmembrane region" description="Helical" evidence="1">
    <location>
        <begin position="114"/>
        <end position="136"/>
    </location>
</feature>
<keyword evidence="3" id="KW-1185">Reference proteome</keyword>
<proteinExistence type="predicted"/>
<organism evidence="2 3">
    <name type="scientific">Oedothorax gibbosus</name>
    <dbReference type="NCBI Taxonomy" id="931172"/>
    <lineage>
        <taxon>Eukaryota</taxon>
        <taxon>Metazoa</taxon>
        <taxon>Ecdysozoa</taxon>
        <taxon>Arthropoda</taxon>
        <taxon>Chelicerata</taxon>
        <taxon>Arachnida</taxon>
        <taxon>Araneae</taxon>
        <taxon>Araneomorphae</taxon>
        <taxon>Entelegynae</taxon>
        <taxon>Araneoidea</taxon>
        <taxon>Linyphiidae</taxon>
        <taxon>Erigoninae</taxon>
        <taxon>Oedothorax</taxon>
    </lineage>
</organism>
<keyword evidence="1" id="KW-1133">Transmembrane helix</keyword>